<sequence length="155" mass="17715">MGLDFQRLIQELAVNLKQPLMDPIEDACRISWDGIDLFVYAHVEGEKGLIILTLEFGELSSEPNVSFLEKMLSGNYLWAMSEYATLSIHPESKKLTLCDRLFAEKVNADMLTKRVGQLYHAALYWKGAAEEENNQYSSHNDLNYASGRYEFLTKV</sequence>
<reference evidence="1 2" key="1">
    <citation type="journal article" date="2014" name="Int. J. Syst. Evol. Microbiol.">
        <title>Complete genome sequence of Corynebacterium casei LMG S-19264T (=DSM 44701T), isolated from a smear-ripened cheese.</title>
        <authorList>
            <consortium name="US DOE Joint Genome Institute (JGI-PGF)"/>
            <person name="Walter F."/>
            <person name="Albersmeier A."/>
            <person name="Kalinowski J."/>
            <person name="Ruckert C."/>
        </authorList>
    </citation>
    <scope>NUCLEOTIDE SEQUENCE [LARGE SCALE GENOMIC DNA]</scope>
    <source>
        <strain evidence="1 2">NBRC 110095</strain>
    </source>
</reference>
<name>A0AA37WKX7_9GAMM</name>
<dbReference type="GO" id="GO:0030254">
    <property type="term" value="P:protein secretion by the type III secretion system"/>
    <property type="evidence" value="ECO:0007669"/>
    <property type="project" value="InterPro"/>
</dbReference>
<keyword evidence="2" id="KW-1185">Reference proteome</keyword>
<evidence type="ECO:0000313" key="2">
    <source>
        <dbReference type="Proteomes" id="UP001156870"/>
    </source>
</evidence>
<dbReference type="Gene3D" id="3.30.1460.10">
    <property type="match status" value="1"/>
</dbReference>
<evidence type="ECO:0000313" key="1">
    <source>
        <dbReference type="EMBL" id="GLS24680.1"/>
    </source>
</evidence>
<dbReference type="EMBL" id="BSPD01000017">
    <property type="protein sequence ID" value="GLS24680.1"/>
    <property type="molecule type" value="Genomic_DNA"/>
</dbReference>
<dbReference type="AlphaFoldDB" id="A0AA37WKX7"/>
<comment type="caution">
    <text evidence="1">The sequence shown here is derived from an EMBL/GenBank/DDBJ whole genome shotgun (WGS) entry which is preliminary data.</text>
</comment>
<dbReference type="Pfam" id="PF05932">
    <property type="entry name" value="CesT"/>
    <property type="match status" value="1"/>
</dbReference>
<organism evidence="1 2">
    <name type="scientific">Marinibactrum halimedae</name>
    <dbReference type="NCBI Taxonomy" id="1444977"/>
    <lineage>
        <taxon>Bacteria</taxon>
        <taxon>Pseudomonadati</taxon>
        <taxon>Pseudomonadota</taxon>
        <taxon>Gammaproteobacteria</taxon>
        <taxon>Cellvibrionales</taxon>
        <taxon>Cellvibrionaceae</taxon>
        <taxon>Marinibactrum</taxon>
    </lineage>
</organism>
<evidence type="ECO:0008006" key="3">
    <source>
        <dbReference type="Google" id="ProtNLM"/>
    </source>
</evidence>
<dbReference type="CDD" id="cd16364">
    <property type="entry name" value="T3SC_I-like"/>
    <property type="match status" value="1"/>
</dbReference>
<dbReference type="SUPFAM" id="SSF69635">
    <property type="entry name" value="Type III secretory system chaperone-like"/>
    <property type="match status" value="1"/>
</dbReference>
<dbReference type="InterPro" id="IPR010261">
    <property type="entry name" value="Tir_chaperone"/>
</dbReference>
<dbReference type="Proteomes" id="UP001156870">
    <property type="component" value="Unassembled WGS sequence"/>
</dbReference>
<dbReference type="RefSeq" id="WP_232593673.1">
    <property type="nucleotide sequence ID" value="NZ_BSPD01000017.1"/>
</dbReference>
<protein>
    <recommendedName>
        <fullName evidence="3">Molecular chaperone Tir</fullName>
    </recommendedName>
</protein>
<gene>
    <name evidence="1" type="ORF">GCM10007877_03940</name>
</gene>
<accession>A0AA37WKX7</accession>
<proteinExistence type="predicted"/>